<proteinExistence type="predicted"/>
<dbReference type="AlphaFoldDB" id="A0A9N9IHU4"/>
<dbReference type="EMBL" id="CAJVPY010012844">
    <property type="protein sequence ID" value="CAG8736887.1"/>
    <property type="molecule type" value="Genomic_DNA"/>
</dbReference>
<comment type="caution">
    <text evidence="1">The sequence shown here is derived from an EMBL/GenBank/DDBJ whole genome shotgun (WGS) entry which is preliminary data.</text>
</comment>
<keyword evidence="2" id="KW-1185">Reference proteome</keyword>
<evidence type="ECO:0000313" key="2">
    <source>
        <dbReference type="Proteomes" id="UP000789405"/>
    </source>
</evidence>
<gene>
    <name evidence="1" type="ORF">DERYTH_LOCUS15645</name>
</gene>
<protein>
    <submittedName>
        <fullName evidence="1">26600_t:CDS:1</fullName>
    </submittedName>
</protein>
<evidence type="ECO:0000313" key="1">
    <source>
        <dbReference type="EMBL" id="CAG8736887.1"/>
    </source>
</evidence>
<accession>A0A9N9IHU4</accession>
<organism evidence="1 2">
    <name type="scientific">Dentiscutata erythropus</name>
    <dbReference type="NCBI Taxonomy" id="1348616"/>
    <lineage>
        <taxon>Eukaryota</taxon>
        <taxon>Fungi</taxon>
        <taxon>Fungi incertae sedis</taxon>
        <taxon>Mucoromycota</taxon>
        <taxon>Glomeromycotina</taxon>
        <taxon>Glomeromycetes</taxon>
        <taxon>Diversisporales</taxon>
        <taxon>Gigasporaceae</taxon>
        <taxon>Dentiscutata</taxon>
    </lineage>
</organism>
<dbReference type="Proteomes" id="UP000789405">
    <property type="component" value="Unassembled WGS sequence"/>
</dbReference>
<name>A0A9N9IHU4_9GLOM</name>
<sequence length="141" mass="16020">MADEQPTISTKFTAFPSILAPGKIIFVELKKKPKSNDMFSKYQNHKYADIYLFAAIPFNISCQFNLSSFDGNGIASFSLLITINETLSNIQMNIFDSEYDPWSNNFNSEATPFVKSLTSTNRYYLVNGLVYILEIVISEKE</sequence>
<reference evidence="1" key="1">
    <citation type="submission" date="2021-06" db="EMBL/GenBank/DDBJ databases">
        <authorList>
            <person name="Kallberg Y."/>
            <person name="Tangrot J."/>
            <person name="Rosling A."/>
        </authorList>
    </citation>
    <scope>NUCLEOTIDE SEQUENCE</scope>
    <source>
        <strain evidence="1">MA453B</strain>
    </source>
</reference>